<feature type="transmembrane region" description="Helical" evidence="1">
    <location>
        <begin position="101"/>
        <end position="130"/>
    </location>
</feature>
<organism evidence="2 3">
    <name type="scientific">Allacma fusca</name>
    <dbReference type="NCBI Taxonomy" id="39272"/>
    <lineage>
        <taxon>Eukaryota</taxon>
        <taxon>Metazoa</taxon>
        <taxon>Ecdysozoa</taxon>
        <taxon>Arthropoda</taxon>
        <taxon>Hexapoda</taxon>
        <taxon>Collembola</taxon>
        <taxon>Symphypleona</taxon>
        <taxon>Sminthuridae</taxon>
        <taxon>Allacma</taxon>
    </lineage>
</organism>
<gene>
    <name evidence="2" type="ORF">AFUS01_LOCUS41176</name>
</gene>
<dbReference type="EMBL" id="CAJVCH010560478">
    <property type="protein sequence ID" value="CAG7831433.1"/>
    <property type="molecule type" value="Genomic_DNA"/>
</dbReference>
<evidence type="ECO:0000313" key="2">
    <source>
        <dbReference type="EMBL" id="CAG7831433.1"/>
    </source>
</evidence>
<keyword evidence="1" id="KW-1133">Transmembrane helix</keyword>
<keyword evidence="1" id="KW-0472">Membrane</keyword>
<feature type="transmembrane region" description="Helical" evidence="1">
    <location>
        <begin position="151"/>
        <end position="179"/>
    </location>
</feature>
<comment type="caution">
    <text evidence="2">The sequence shown here is derived from an EMBL/GenBank/DDBJ whole genome shotgun (WGS) entry which is preliminary data.</text>
</comment>
<keyword evidence="1" id="KW-0812">Transmembrane</keyword>
<protein>
    <submittedName>
        <fullName evidence="2">Uncharacterized protein</fullName>
    </submittedName>
</protein>
<feature type="transmembrane region" description="Helical" evidence="1">
    <location>
        <begin position="26"/>
        <end position="54"/>
    </location>
</feature>
<feature type="non-terminal residue" evidence="2">
    <location>
        <position position="204"/>
    </location>
</feature>
<dbReference type="Proteomes" id="UP000708208">
    <property type="component" value="Unassembled WGS sequence"/>
</dbReference>
<proteinExistence type="predicted"/>
<name>A0A8J2PIC3_9HEXA</name>
<accession>A0A8J2PIC3</accession>
<sequence length="204" mass="23063">MSLDMNNTSASTISADDMSSIKLLKLFYIITSVIELLISCVAVVLNFVFTLSGLWAPENINSNVRILYSMGLVGIFQPIVHVAHLMVHVLLPFVWKTSFQYAYPMGLIILDVVHQIGYLVAATHYFALCLGHWFPLTKTGLKKWLNDDRTLILIAFCWLFPFLWVPMCVIVGGFIGGFIEEFYDDPKFINFGMRIAIFGPVVLM</sequence>
<feature type="transmembrane region" description="Helical" evidence="1">
    <location>
        <begin position="66"/>
        <end position="95"/>
    </location>
</feature>
<evidence type="ECO:0000256" key="1">
    <source>
        <dbReference type="SAM" id="Phobius"/>
    </source>
</evidence>
<dbReference type="AlphaFoldDB" id="A0A8J2PIC3"/>
<reference evidence="2" key="1">
    <citation type="submission" date="2021-06" db="EMBL/GenBank/DDBJ databases">
        <authorList>
            <person name="Hodson N. C."/>
            <person name="Mongue J. A."/>
            <person name="Jaron S. K."/>
        </authorList>
    </citation>
    <scope>NUCLEOTIDE SEQUENCE</scope>
</reference>
<evidence type="ECO:0000313" key="3">
    <source>
        <dbReference type="Proteomes" id="UP000708208"/>
    </source>
</evidence>
<keyword evidence="3" id="KW-1185">Reference proteome</keyword>